<comment type="function">
    <text evidence="2 9">Removes 5-oxoproline from various penultimate amino acid residues except L-proline.</text>
</comment>
<dbReference type="InterPro" id="IPR036440">
    <property type="entry name" value="Peptidase_C15-like_sf"/>
</dbReference>
<comment type="subcellular location">
    <subcellularLocation>
        <location evidence="3 9">Cytoplasm</location>
    </subcellularLocation>
</comment>
<evidence type="ECO:0000256" key="4">
    <source>
        <dbReference type="ARBA" id="ARBA00006641"/>
    </source>
</evidence>
<protein>
    <recommendedName>
        <fullName evidence="9">Pyrrolidone-carboxylate peptidase</fullName>
        <ecNumber evidence="9">3.4.19.3</ecNumber>
    </recommendedName>
    <alternativeName>
        <fullName evidence="9">5-oxoprolyl-peptidase</fullName>
    </alternativeName>
    <alternativeName>
        <fullName evidence="9">Pyroglutamyl-peptidase I</fullName>
        <shortName evidence="9">PGP-I</shortName>
        <shortName evidence="9">Pyrase</shortName>
    </alternativeName>
</protein>
<dbReference type="CDD" id="cd00501">
    <property type="entry name" value="Peptidase_C15"/>
    <property type="match status" value="1"/>
</dbReference>
<comment type="subunit">
    <text evidence="9">Homotetramer.</text>
</comment>
<dbReference type="InterPro" id="IPR033693">
    <property type="entry name" value="PGPEP1_Glu_AS"/>
</dbReference>
<dbReference type="PROSITE" id="PS01333">
    <property type="entry name" value="PYRASE_GLU"/>
    <property type="match status" value="1"/>
</dbReference>
<proteinExistence type="inferred from homology"/>
<comment type="caution">
    <text evidence="12">The sequence shown here is derived from an EMBL/GenBank/DDBJ whole genome shotgun (WGS) entry which is preliminary data.</text>
</comment>
<evidence type="ECO:0000256" key="2">
    <source>
        <dbReference type="ARBA" id="ARBA00002280"/>
    </source>
</evidence>
<feature type="active site" evidence="9">
    <location>
        <position position="165"/>
    </location>
</feature>
<reference evidence="12" key="2">
    <citation type="journal article" date="2021" name="PeerJ">
        <title>Extensive microbial diversity within the chicken gut microbiome revealed by metagenomics and culture.</title>
        <authorList>
            <person name="Gilroy R."/>
            <person name="Ravi A."/>
            <person name="Getino M."/>
            <person name="Pursley I."/>
            <person name="Horton D.L."/>
            <person name="Alikhan N.F."/>
            <person name="Baker D."/>
            <person name="Gharbi K."/>
            <person name="Hall N."/>
            <person name="Watson M."/>
            <person name="Adriaenssens E.M."/>
            <person name="Foster-Nyarko E."/>
            <person name="Jarju S."/>
            <person name="Secka A."/>
            <person name="Antonio M."/>
            <person name="Oren A."/>
            <person name="Chaudhuri R.R."/>
            <person name="La Ragione R."/>
            <person name="Hildebrand F."/>
            <person name="Pallen M.J."/>
        </authorList>
    </citation>
    <scope>NUCLEOTIDE SEQUENCE</scope>
    <source>
        <strain evidence="12">ChiGjej2B2-12916</strain>
    </source>
</reference>
<dbReference type="AlphaFoldDB" id="A0A9D0YSB1"/>
<dbReference type="GO" id="GO:0006508">
    <property type="term" value="P:proteolysis"/>
    <property type="evidence" value="ECO:0007669"/>
    <property type="project" value="UniProtKB-KW"/>
</dbReference>
<dbReference type="GO" id="GO:0005829">
    <property type="term" value="C:cytosol"/>
    <property type="evidence" value="ECO:0007669"/>
    <property type="project" value="InterPro"/>
</dbReference>
<dbReference type="InterPro" id="IPR033694">
    <property type="entry name" value="PGPEP1_Cys_AS"/>
</dbReference>
<evidence type="ECO:0000256" key="1">
    <source>
        <dbReference type="ARBA" id="ARBA00001770"/>
    </source>
</evidence>
<dbReference type="NCBIfam" id="NF009676">
    <property type="entry name" value="PRK13197.1"/>
    <property type="match status" value="1"/>
</dbReference>
<dbReference type="SUPFAM" id="SSF53182">
    <property type="entry name" value="Pyrrolidone carboxyl peptidase (pyroglutamate aminopeptidase)"/>
    <property type="match status" value="1"/>
</dbReference>
<dbReference type="PROSITE" id="PS01334">
    <property type="entry name" value="PYRASE_CYS"/>
    <property type="match status" value="1"/>
</dbReference>
<keyword evidence="6 9" id="KW-0645">Protease</keyword>
<dbReference type="PIRSF" id="PIRSF015592">
    <property type="entry name" value="Prld-crbxl_pptds"/>
    <property type="match status" value="1"/>
</dbReference>
<dbReference type="Pfam" id="PF01470">
    <property type="entry name" value="Peptidase_C15"/>
    <property type="match status" value="1"/>
</dbReference>
<keyword evidence="7 9" id="KW-0378">Hydrolase</keyword>
<evidence type="ECO:0000256" key="5">
    <source>
        <dbReference type="ARBA" id="ARBA00022490"/>
    </source>
</evidence>
<dbReference type="FunFam" id="3.40.630.20:FF:000001">
    <property type="entry name" value="Pyrrolidone-carboxylate peptidase"/>
    <property type="match status" value="1"/>
</dbReference>
<dbReference type="EC" id="3.4.19.3" evidence="9"/>
<dbReference type="Proteomes" id="UP000886879">
    <property type="component" value="Unassembled WGS sequence"/>
</dbReference>
<evidence type="ECO:0000256" key="10">
    <source>
        <dbReference type="PROSITE-ProRule" id="PRU10076"/>
    </source>
</evidence>
<comment type="similarity">
    <text evidence="4 9">Belongs to the peptidase C15 family.</text>
</comment>
<dbReference type="InterPro" id="IPR016125">
    <property type="entry name" value="Peptidase_C15-like"/>
</dbReference>
<dbReference type="InterPro" id="IPR029762">
    <property type="entry name" value="PGP-I_bact-type"/>
</dbReference>
<gene>
    <name evidence="9 12" type="primary">pcp</name>
    <name evidence="12" type="ORF">IAD31_02270</name>
</gene>
<dbReference type="InterPro" id="IPR000816">
    <property type="entry name" value="Peptidase_C15"/>
</dbReference>
<dbReference type="PRINTS" id="PR00706">
    <property type="entry name" value="PYROGLUPTASE"/>
</dbReference>
<sequence length="202" mass="21133">MNILVTGFEPFGGESTNPSMELVKALDAQIGAAHIHTAILPVTASGGLQAALRAIEEIGPDAVVCVGQAGGRCAVTVERLAVNVDDFSIPDNEGQQPRNVPIVEGGPDAYLSTLPIEKMVEAMRGAGVPAAVSNSAGTYVCNHVMYGVAHYLAQHRPAARSGFVHIPYLPQQVLDKPDKPSMGLELARRGLTAGLEVLAAFK</sequence>
<keyword evidence="5 9" id="KW-0963">Cytoplasm</keyword>
<evidence type="ECO:0000313" key="13">
    <source>
        <dbReference type="Proteomes" id="UP000886879"/>
    </source>
</evidence>
<accession>A0A9D0YSB1</accession>
<dbReference type="PANTHER" id="PTHR23402:SF1">
    <property type="entry name" value="PYROGLUTAMYL-PEPTIDASE I"/>
    <property type="match status" value="1"/>
</dbReference>
<keyword evidence="8 9" id="KW-0788">Thiol protease</keyword>
<dbReference type="Gene3D" id="3.40.630.20">
    <property type="entry name" value="Peptidase C15, pyroglutamyl peptidase I-like"/>
    <property type="match status" value="1"/>
</dbReference>
<dbReference type="EMBL" id="DVFO01000020">
    <property type="protein sequence ID" value="HIQ60406.1"/>
    <property type="molecule type" value="Genomic_DNA"/>
</dbReference>
<feature type="active site" evidence="9 10">
    <location>
        <position position="78"/>
    </location>
</feature>
<evidence type="ECO:0000256" key="9">
    <source>
        <dbReference type="HAMAP-Rule" id="MF_00417"/>
    </source>
</evidence>
<evidence type="ECO:0000256" key="7">
    <source>
        <dbReference type="ARBA" id="ARBA00022801"/>
    </source>
</evidence>
<evidence type="ECO:0000313" key="12">
    <source>
        <dbReference type="EMBL" id="HIQ60406.1"/>
    </source>
</evidence>
<organism evidence="12 13">
    <name type="scientific">Candidatus Enterenecus faecium</name>
    <dbReference type="NCBI Taxonomy" id="2840780"/>
    <lineage>
        <taxon>Bacteria</taxon>
        <taxon>Bacillati</taxon>
        <taxon>Bacillota</taxon>
        <taxon>Clostridia</taxon>
        <taxon>Eubacteriales</taxon>
        <taxon>Candidatus Enterenecus</taxon>
    </lineage>
</organism>
<reference evidence="12" key="1">
    <citation type="submission" date="2020-10" db="EMBL/GenBank/DDBJ databases">
        <authorList>
            <person name="Gilroy R."/>
        </authorList>
    </citation>
    <scope>NUCLEOTIDE SEQUENCE</scope>
    <source>
        <strain evidence="12">ChiGjej2B2-12916</strain>
    </source>
</reference>
<dbReference type="GO" id="GO:0016920">
    <property type="term" value="F:pyroglutamyl-peptidase activity"/>
    <property type="evidence" value="ECO:0007669"/>
    <property type="project" value="UniProtKB-UniRule"/>
</dbReference>
<comment type="catalytic activity">
    <reaction evidence="1 9 10">
        <text>Release of an N-terminal pyroglutamyl group from a polypeptide, the second amino acid generally not being Pro.</text>
        <dbReference type="EC" id="3.4.19.3"/>
    </reaction>
</comment>
<dbReference type="NCBIfam" id="TIGR00504">
    <property type="entry name" value="pyro_pdase"/>
    <property type="match status" value="1"/>
</dbReference>
<evidence type="ECO:0000256" key="8">
    <source>
        <dbReference type="ARBA" id="ARBA00022807"/>
    </source>
</evidence>
<evidence type="ECO:0000256" key="3">
    <source>
        <dbReference type="ARBA" id="ARBA00004496"/>
    </source>
</evidence>
<feature type="active site" evidence="9 11">
    <location>
        <position position="141"/>
    </location>
</feature>
<evidence type="ECO:0000256" key="6">
    <source>
        <dbReference type="ARBA" id="ARBA00022670"/>
    </source>
</evidence>
<name>A0A9D0YSB1_9FIRM</name>
<dbReference type="PANTHER" id="PTHR23402">
    <property type="entry name" value="PROTEASE FAMILY C15 PYROGLUTAMYL-PEPTIDASE I-RELATED"/>
    <property type="match status" value="1"/>
</dbReference>
<dbReference type="HAMAP" id="MF_00417">
    <property type="entry name" value="Pyrrolid_peptidase"/>
    <property type="match status" value="1"/>
</dbReference>
<evidence type="ECO:0000256" key="11">
    <source>
        <dbReference type="PROSITE-ProRule" id="PRU10077"/>
    </source>
</evidence>